<dbReference type="AlphaFoldDB" id="A0AAV5MTV1"/>
<dbReference type="GO" id="GO:0001522">
    <property type="term" value="P:pseudouridine synthesis"/>
    <property type="evidence" value="ECO:0007669"/>
    <property type="project" value="InterPro"/>
</dbReference>
<dbReference type="Proteomes" id="UP001054252">
    <property type="component" value="Unassembled WGS sequence"/>
</dbReference>
<evidence type="ECO:0000313" key="2">
    <source>
        <dbReference type="Proteomes" id="UP001054252"/>
    </source>
</evidence>
<dbReference type="InterPro" id="IPR020103">
    <property type="entry name" value="PsdUridine_synth_cat_dom_sf"/>
</dbReference>
<name>A0AAV5MTV1_9ROSI</name>
<evidence type="ECO:0000313" key="1">
    <source>
        <dbReference type="EMBL" id="GKV53017.1"/>
    </source>
</evidence>
<dbReference type="GO" id="GO:0009982">
    <property type="term" value="F:pseudouridine synthase activity"/>
    <property type="evidence" value="ECO:0007669"/>
    <property type="project" value="InterPro"/>
</dbReference>
<gene>
    <name evidence="1" type="ORF">SLEP1_g59567</name>
</gene>
<dbReference type="SUPFAM" id="SSF55120">
    <property type="entry name" value="Pseudouridine synthase"/>
    <property type="match status" value="1"/>
</dbReference>
<accession>A0AAV5MTV1</accession>
<dbReference type="Gene3D" id="3.30.2350.10">
    <property type="entry name" value="Pseudouridine synthase"/>
    <property type="match status" value="1"/>
</dbReference>
<protein>
    <submittedName>
        <fullName evidence="1">Uncharacterized protein</fullName>
    </submittedName>
</protein>
<keyword evidence="2" id="KW-1185">Reference proteome</keyword>
<comment type="caution">
    <text evidence="1">The sequence shown here is derived from an EMBL/GenBank/DDBJ whole genome shotgun (WGS) entry which is preliminary data.</text>
</comment>
<dbReference type="EMBL" id="BPVZ01001010">
    <property type="protein sequence ID" value="GKV53017.1"/>
    <property type="molecule type" value="Genomic_DNA"/>
</dbReference>
<reference evidence="1 2" key="1">
    <citation type="journal article" date="2021" name="Commun. Biol.">
        <title>The genome of Shorea leprosula (Dipterocarpaceae) highlights the ecological relevance of drought in aseasonal tropical rainforests.</title>
        <authorList>
            <person name="Ng K.K.S."/>
            <person name="Kobayashi M.J."/>
            <person name="Fawcett J.A."/>
            <person name="Hatakeyama M."/>
            <person name="Paape T."/>
            <person name="Ng C.H."/>
            <person name="Ang C.C."/>
            <person name="Tnah L.H."/>
            <person name="Lee C.T."/>
            <person name="Nishiyama T."/>
            <person name="Sese J."/>
            <person name="O'Brien M.J."/>
            <person name="Copetti D."/>
            <person name="Mohd Noor M.I."/>
            <person name="Ong R.C."/>
            <person name="Putra M."/>
            <person name="Sireger I.Z."/>
            <person name="Indrioko S."/>
            <person name="Kosugi Y."/>
            <person name="Izuno A."/>
            <person name="Isagi Y."/>
            <person name="Lee S.L."/>
            <person name="Shimizu K.K."/>
        </authorList>
    </citation>
    <scope>NUCLEOTIDE SEQUENCE [LARGE SCALE GENOMIC DNA]</scope>
    <source>
        <strain evidence="1">214</strain>
    </source>
</reference>
<sequence>MALSLLRPRTSPSYHGELSELISGLERPCLHALSLGFQHPYTGENVHFSCPPPSDFADVLRQLRKISTEKASY</sequence>
<dbReference type="GO" id="GO:0003723">
    <property type="term" value="F:RNA binding"/>
    <property type="evidence" value="ECO:0007669"/>
    <property type="project" value="InterPro"/>
</dbReference>
<organism evidence="1 2">
    <name type="scientific">Rubroshorea leprosula</name>
    <dbReference type="NCBI Taxonomy" id="152421"/>
    <lineage>
        <taxon>Eukaryota</taxon>
        <taxon>Viridiplantae</taxon>
        <taxon>Streptophyta</taxon>
        <taxon>Embryophyta</taxon>
        <taxon>Tracheophyta</taxon>
        <taxon>Spermatophyta</taxon>
        <taxon>Magnoliopsida</taxon>
        <taxon>eudicotyledons</taxon>
        <taxon>Gunneridae</taxon>
        <taxon>Pentapetalae</taxon>
        <taxon>rosids</taxon>
        <taxon>malvids</taxon>
        <taxon>Malvales</taxon>
        <taxon>Dipterocarpaceae</taxon>
        <taxon>Rubroshorea</taxon>
    </lineage>
</organism>
<proteinExistence type="predicted"/>